<keyword evidence="9" id="KW-1185">Reference proteome</keyword>
<evidence type="ECO:0000256" key="5">
    <source>
        <dbReference type="ARBA" id="ARBA00022989"/>
    </source>
</evidence>
<evidence type="ECO:0000256" key="2">
    <source>
        <dbReference type="ARBA" id="ARBA00008929"/>
    </source>
</evidence>
<feature type="transmembrane region" description="Helical" evidence="7">
    <location>
        <begin position="165"/>
        <end position="186"/>
    </location>
</feature>
<reference evidence="8" key="1">
    <citation type="submission" date="2021-11" db="EMBL/GenBank/DDBJ databases">
        <title>A Novel Adlercreutzia Species, isolated from a Allomyrina dichotoma larva feces.</title>
        <authorList>
            <person name="Suh M.K."/>
        </authorList>
    </citation>
    <scope>NUCLEOTIDE SEQUENCE</scope>
    <source>
        <strain evidence="8">JBNU-10</strain>
    </source>
</reference>
<gene>
    <name evidence="8" type="primary">nrfD</name>
    <name evidence="8" type="ORF">LPT13_03495</name>
</gene>
<feature type="transmembrane region" description="Helical" evidence="7">
    <location>
        <begin position="242"/>
        <end position="259"/>
    </location>
</feature>
<proteinExistence type="inferred from homology"/>
<feature type="transmembrane region" description="Helical" evidence="7">
    <location>
        <begin position="53"/>
        <end position="76"/>
    </location>
</feature>
<comment type="caution">
    <text evidence="8">The sequence shown here is derived from an EMBL/GenBank/DDBJ whole genome shotgun (WGS) entry which is preliminary data.</text>
</comment>
<feature type="transmembrane region" description="Helical" evidence="7">
    <location>
        <begin position="271"/>
        <end position="295"/>
    </location>
</feature>
<keyword evidence="5 7" id="KW-1133">Transmembrane helix</keyword>
<evidence type="ECO:0000256" key="7">
    <source>
        <dbReference type="SAM" id="Phobius"/>
    </source>
</evidence>
<organism evidence="8 9">
    <name type="scientific">Adlercreutzia faecimuris</name>
    <dbReference type="NCBI Taxonomy" id="2897341"/>
    <lineage>
        <taxon>Bacteria</taxon>
        <taxon>Bacillati</taxon>
        <taxon>Actinomycetota</taxon>
        <taxon>Coriobacteriia</taxon>
        <taxon>Eggerthellales</taxon>
        <taxon>Eggerthellaceae</taxon>
        <taxon>Adlercreutzia</taxon>
    </lineage>
</organism>
<dbReference type="EMBL" id="JAJMLW010000001">
    <property type="protein sequence ID" value="MCI2241417.1"/>
    <property type="molecule type" value="Genomic_DNA"/>
</dbReference>
<dbReference type="Gene3D" id="1.20.1630.10">
    <property type="entry name" value="Formate dehydrogenase/DMSO reductase domain"/>
    <property type="match status" value="1"/>
</dbReference>
<protein>
    <submittedName>
        <fullName evidence="8">Polysulfide reductase NrfD</fullName>
    </submittedName>
</protein>
<evidence type="ECO:0000313" key="9">
    <source>
        <dbReference type="Proteomes" id="UP001430755"/>
    </source>
</evidence>
<feature type="transmembrane region" description="Helical" evidence="7">
    <location>
        <begin position="6"/>
        <end position="26"/>
    </location>
</feature>
<comment type="similarity">
    <text evidence="2">Belongs to the NrfD family.</text>
</comment>
<name>A0ABS9WGI3_9ACTN</name>
<feature type="transmembrane region" description="Helical" evidence="7">
    <location>
        <begin position="96"/>
        <end position="117"/>
    </location>
</feature>
<evidence type="ECO:0000256" key="3">
    <source>
        <dbReference type="ARBA" id="ARBA00022475"/>
    </source>
</evidence>
<keyword evidence="4 7" id="KW-0812">Transmembrane</keyword>
<dbReference type="InterPro" id="IPR005614">
    <property type="entry name" value="NrfD-like"/>
</dbReference>
<evidence type="ECO:0000256" key="6">
    <source>
        <dbReference type="ARBA" id="ARBA00023136"/>
    </source>
</evidence>
<dbReference type="Proteomes" id="UP001430755">
    <property type="component" value="Unassembled WGS sequence"/>
</dbReference>
<dbReference type="PANTHER" id="PTHR34856:SF2">
    <property type="entry name" value="PROTEIN NRFD"/>
    <property type="match status" value="1"/>
</dbReference>
<evidence type="ECO:0000256" key="1">
    <source>
        <dbReference type="ARBA" id="ARBA00004651"/>
    </source>
</evidence>
<dbReference type="RefSeq" id="WP_242163562.1">
    <property type="nucleotide sequence ID" value="NZ_JAJMLW010000001.1"/>
</dbReference>
<dbReference type="PANTHER" id="PTHR34856">
    <property type="entry name" value="PROTEIN NRFD"/>
    <property type="match status" value="1"/>
</dbReference>
<keyword evidence="6 7" id="KW-0472">Membrane</keyword>
<keyword evidence="3" id="KW-1003">Cell membrane</keyword>
<accession>A0ABS9WGI3</accession>
<sequence length="309" mass="30761">MFNALTTGYLFLGGTGAGLAAVLAALELAGPRWRRPGAAAGRVARTLALPGELFARAWPACLVVLGAAVLCLVADVGRPDRLLALFASPAPTPMAVGAWALAATLAVAAAFSAAALLDGWAPPGALMRAAAALGLATGLIAAAYTGVLLSSLASVTAYQTPLLPAVFTLSSASCGLACVFAALVFVESRHAYVRALGALSGADTVVVAAEAAALAAYVAWMAQAPGARAAADALLAGEMAPLFWGGLVAVGLAAPLVLERFLTHGNARTQLLWASGCLLAGGLALRLCAVGLAAYDVTQMPELAFGLVG</sequence>
<evidence type="ECO:0000313" key="8">
    <source>
        <dbReference type="EMBL" id="MCI2241417.1"/>
    </source>
</evidence>
<feature type="transmembrane region" description="Helical" evidence="7">
    <location>
        <begin position="198"/>
        <end position="222"/>
    </location>
</feature>
<feature type="transmembrane region" description="Helical" evidence="7">
    <location>
        <begin position="129"/>
        <end position="153"/>
    </location>
</feature>
<evidence type="ECO:0000256" key="4">
    <source>
        <dbReference type="ARBA" id="ARBA00022692"/>
    </source>
</evidence>
<comment type="subcellular location">
    <subcellularLocation>
        <location evidence="1">Cell membrane</location>
        <topology evidence="1">Multi-pass membrane protein</topology>
    </subcellularLocation>
</comment>
<dbReference type="InterPro" id="IPR052049">
    <property type="entry name" value="Electron_transfer_protein"/>
</dbReference>
<dbReference type="Pfam" id="PF03916">
    <property type="entry name" value="NrfD"/>
    <property type="match status" value="1"/>
</dbReference>